<dbReference type="Proteomes" id="UP001303899">
    <property type="component" value="Unassembled WGS sequence"/>
</dbReference>
<evidence type="ECO:0000313" key="2">
    <source>
        <dbReference type="Proteomes" id="UP001303899"/>
    </source>
</evidence>
<name>A0ABU5SBK7_9BACT</name>
<protein>
    <submittedName>
        <fullName evidence="1">Uncharacterized protein</fullName>
    </submittedName>
</protein>
<comment type="caution">
    <text evidence="1">The sequence shown here is derived from an EMBL/GenBank/DDBJ whole genome shotgun (WGS) entry which is preliminary data.</text>
</comment>
<keyword evidence="2" id="KW-1185">Reference proteome</keyword>
<accession>A0ABU5SBK7</accession>
<evidence type="ECO:0000313" key="1">
    <source>
        <dbReference type="EMBL" id="MEA5405827.1"/>
    </source>
</evidence>
<organism evidence="1 2">
    <name type="scientific">Arcicella gelida</name>
    <dbReference type="NCBI Taxonomy" id="2984195"/>
    <lineage>
        <taxon>Bacteria</taxon>
        <taxon>Pseudomonadati</taxon>
        <taxon>Bacteroidota</taxon>
        <taxon>Cytophagia</taxon>
        <taxon>Cytophagales</taxon>
        <taxon>Flectobacillaceae</taxon>
        <taxon>Arcicella</taxon>
    </lineage>
</organism>
<sequence length="186" mass="21628">MTLTELLEAIRDYYLTRFKNEIDEQIANGFEAIIEPELLDKSGEQVTEGFFDTPYRNDLILLKEDEPIKSIMVDTASKLSFEPITLEWSDTLTVTIEPFQWNALTIEFENNHLNLDWTPIKNWFMDSFEEKTKEEDFSLVVHYISDPYQLNGLQLVDIDLGSGTIEDFENLLDSLDEMNLTTVTLK</sequence>
<dbReference type="RefSeq" id="WP_323699219.1">
    <property type="nucleotide sequence ID" value="NZ_JAYGIL010000045.1"/>
</dbReference>
<reference evidence="1 2" key="1">
    <citation type="submission" date="2023-12" db="EMBL/GenBank/DDBJ databases">
        <title>Novel species of the genus Arcicella isolated from rivers.</title>
        <authorList>
            <person name="Lu H."/>
        </authorList>
    </citation>
    <scope>NUCLEOTIDE SEQUENCE [LARGE SCALE GENOMIC DNA]</scope>
    <source>
        <strain evidence="1 2">DC2W</strain>
    </source>
</reference>
<gene>
    <name evidence="1" type="ORF">VB776_23010</name>
</gene>
<proteinExistence type="predicted"/>
<dbReference type="EMBL" id="JAYGIL010000045">
    <property type="protein sequence ID" value="MEA5405827.1"/>
    <property type="molecule type" value="Genomic_DNA"/>
</dbReference>